<evidence type="ECO:0000313" key="3">
    <source>
        <dbReference type="EMBL" id="TDT33063.1"/>
    </source>
</evidence>
<sequence length="351" mass="36972">MKLSVAIGYMTARDRPADAATLTQHAEALGFDTVWASEAYGSDAVSVLGYLAGRTEKINIGSAVLQIPGRTPAMTAMTASGLDAVSDGRFRLGLGVSGPQVVEGWHGQPFAKPLARTREYVGLVRQALSGEIVRSDGPHYPLPLPGGAGKPLKLMARPVADRVPIYLAAVGPKNLELTGEIADGWQGLFYAPDQSAETTEALARGREKSGRSADDFDAMVSVGLAAGDDLTTCADALRPWVALYIGGMGSRKHNFYNALAVRMGYADEAAEIQDLYLAGDQRAAARAVPSELIERVSLLGDQTRLRDQLTAFADSGITQVAVMPQARSLPAKLEQLDAIAAAHAETSAPGV</sequence>
<reference evidence="3 4" key="1">
    <citation type="submission" date="2019-03" db="EMBL/GenBank/DDBJ databases">
        <title>Genomic Encyclopedia of Archaeal and Bacterial Type Strains, Phase II (KMG-II): from individual species to whole genera.</title>
        <authorList>
            <person name="Goeker M."/>
        </authorList>
    </citation>
    <scope>NUCLEOTIDE SEQUENCE [LARGE SCALE GENOMIC DNA]</scope>
    <source>
        <strain evidence="3 4">DSM 24323</strain>
    </source>
</reference>
<dbReference type="EMBL" id="SOAW01000001">
    <property type="protein sequence ID" value="TDT33063.1"/>
    <property type="molecule type" value="Genomic_DNA"/>
</dbReference>
<dbReference type="AlphaFoldDB" id="A0A4R7J994"/>
<evidence type="ECO:0000256" key="1">
    <source>
        <dbReference type="ARBA" id="ARBA00023002"/>
    </source>
</evidence>
<dbReference type="InterPro" id="IPR011251">
    <property type="entry name" value="Luciferase-like_dom"/>
</dbReference>
<dbReference type="InterPro" id="IPR050564">
    <property type="entry name" value="F420-G6PD/mer"/>
</dbReference>
<evidence type="ECO:0000313" key="4">
    <source>
        <dbReference type="Proteomes" id="UP000295371"/>
    </source>
</evidence>
<comment type="caution">
    <text evidence="3">The sequence shown here is derived from an EMBL/GenBank/DDBJ whole genome shotgun (WGS) entry which is preliminary data.</text>
</comment>
<proteinExistence type="predicted"/>
<evidence type="ECO:0000259" key="2">
    <source>
        <dbReference type="Pfam" id="PF00296"/>
    </source>
</evidence>
<accession>A0A4R7J994</accession>
<dbReference type="InterPro" id="IPR019951">
    <property type="entry name" value="F420_OxRdatse_Rv3520c_pred"/>
</dbReference>
<dbReference type="InterPro" id="IPR036661">
    <property type="entry name" value="Luciferase-like_sf"/>
</dbReference>
<dbReference type="Gene3D" id="3.20.20.30">
    <property type="entry name" value="Luciferase-like domain"/>
    <property type="match status" value="1"/>
</dbReference>
<dbReference type="CDD" id="cd01097">
    <property type="entry name" value="Tetrahydromethanopterin_reductase"/>
    <property type="match status" value="1"/>
</dbReference>
<dbReference type="OrthoDB" id="5241778at2"/>
<keyword evidence="4" id="KW-1185">Reference proteome</keyword>
<dbReference type="Pfam" id="PF00296">
    <property type="entry name" value="Bac_luciferase"/>
    <property type="match status" value="1"/>
</dbReference>
<gene>
    <name evidence="3" type="ORF">CLV29_0660</name>
</gene>
<dbReference type="RefSeq" id="WP_133753632.1">
    <property type="nucleotide sequence ID" value="NZ_SOAW01000001.1"/>
</dbReference>
<protein>
    <submittedName>
        <fullName evidence="3">F420-dependent oxidoreductase-like protein</fullName>
    </submittedName>
</protein>
<dbReference type="GO" id="GO:0016705">
    <property type="term" value="F:oxidoreductase activity, acting on paired donors, with incorporation or reduction of molecular oxygen"/>
    <property type="evidence" value="ECO:0007669"/>
    <property type="project" value="InterPro"/>
</dbReference>
<dbReference type="NCBIfam" id="TIGR03559">
    <property type="entry name" value="F420_Rv3520c"/>
    <property type="match status" value="1"/>
</dbReference>
<name>A0A4R7J994_9ACTN</name>
<dbReference type="PANTHER" id="PTHR43244">
    <property type="match status" value="1"/>
</dbReference>
<dbReference type="PANTHER" id="PTHR43244:SF1">
    <property type="entry name" value="5,10-METHYLENETETRAHYDROMETHANOPTERIN REDUCTASE"/>
    <property type="match status" value="1"/>
</dbReference>
<dbReference type="SUPFAM" id="SSF51679">
    <property type="entry name" value="Bacterial luciferase-like"/>
    <property type="match status" value="1"/>
</dbReference>
<dbReference type="Proteomes" id="UP000295371">
    <property type="component" value="Unassembled WGS sequence"/>
</dbReference>
<organism evidence="3 4">
    <name type="scientific">Naumannella halotolerans</name>
    <dbReference type="NCBI Taxonomy" id="993414"/>
    <lineage>
        <taxon>Bacteria</taxon>
        <taxon>Bacillati</taxon>
        <taxon>Actinomycetota</taxon>
        <taxon>Actinomycetes</taxon>
        <taxon>Propionibacteriales</taxon>
        <taxon>Propionibacteriaceae</taxon>
        <taxon>Naumannella</taxon>
    </lineage>
</organism>
<feature type="domain" description="Luciferase-like" evidence="2">
    <location>
        <begin position="10"/>
        <end position="319"/>
    </location>
</feature>
<keyword evidence="1" id="KW-0560">Oxidoreductase</keyword>